<dbReference type="AlphaFoldDB" id="A0A9N7N1Q9"/>
<keyword evidence="1" id="KW-0175">Coiled coil</keyword>
<proteinExistence type="predicted"/>
<dbReference type="InterPro" id="IPR042755">
    <property type="entry name" value="COP1"/>
</dbReference>
<reference evidence="2" key="1">
    <citation type="submission" date="2019-12" db="EMBL/GenBank/DDBJ databases">
        <authorList>
            <person name="Scholes J."/>
        </authorList>
    </citation>
    <scope>NUCLEOTIDE SEQUENCE</scope>
</reference>
<organism evidence="2 3">
    <name type="scientific">Striga hermonthica</name>
    <name type="common">Purple witchweed</name>
    <name type="synonym">Buchnera hermonthica</name>
    <dbReference type="NCBI Taxonomy" id="68872"/>
    <lineage>
        <taxon>Eukaryota</taxon>
        <taxon>Viridiplantae</taxon>
        <taxon>Streptophyta</taxon>
        <taxon>Embryophyta</taxon>
        <taxon>Tracheophyta</taxon>
        <taxon>Spermatophyta</taxon>
        <taxon>Magnoliopsida</taxon>
        <taxon>eudicotyledons</taxon>
        <taxon>Gunneridae</taxon>
        <taxon>Pentapetalae</taxon>
        <taxon>asterids</taxon>
        <taxon>lamiids</taxon>
        <taxon>Lamiales</taxon>
        <taxon>Orobanchaceae</taxon>
        <taxon>Buchnereae</taxon>
        <taxon>Striga</taxon>
    </lineage>
</organism>
<dbReference type="PANTHER" id="PTHR44080:SF1">
    <property type="entry name" value="E3 UBIQUITIN-PROTEIN LIGASE COP1"/>
    <property type="match status" value="1"/>
</dbReference>
<sequence length="301" mass="34027">MENLPRHVFSRISTSITSFARRNVVPCLGVPFSGLCCFMYSMDFDGRWERRNSEAKNDIKESSEVLSSLRKKRTELEVGIERLQEEIRNGGETGMVGKESGSIEFDRDDELFATAGVSRRIKIFGFSLEVVNEPTDVHPVVEVATRSKLSYLSRNRFTKSQIASSDYEGKSNCLGCIYTADPSMLVSGSDDCKVLTFNGHTNEKNFVGLTVNKEFLACGSESNEVVVYHKTRGSHITDEEVAQFGMNNDKYMINQLAEMFTNYIAKGADFEAVRKAGLRNMLYAWHKNGPLTYLNRNAYFW</sequence>
<feature type="coiled-coil region" evidence="1">
    <location>
        <begin position="52"/>
        <end position="86"/>
    </location>
</feature>
<dbReference type="Gene3D" id="2.130.10.10">
    <property type="entry name" value="YVTN repeat-like/Quinoprotein amine dehydrogenase"/>
    <property type="match status" value="2"/>
</dbReference>
<dbReference type="InterPro" id="IPR015943">
    <property type="entry name" value="WD40/YVTN_repeat-like_dom_sf"/>
</dbReference>
<comment type="caution">
    <text evidence="2">The sequence shown here is derived from an EMBL/GenBank/DDBJ whole genome shotgun (WGS) entry which is preliminary data.</text>
</comment>
<evidence type="ECO:0000313" key="2">
    <source>
        <dbReference type="EMBL" id="CAA0824817.1"/>
    </source>
</evidence>
<dbReference type="SUPFAM" id="SSF50978">
    <property type="entry name" value="WD40 repeat-like"/>
    <property type="match status" value="1"/>
</dbReference>
<accession>A0A9N7N1Q9</accession>
<evidence type="ECO:0000256" key="1">
    <source>
        <dbReference type="SAM" id="Coils"/>
    </source>
</evidence>
<dbReference type="Proteomes" id="UP001153555">
    <property type="component" value="Unassembled WGS sequence"/>
</dbReference>
<gene>
    <name evidence="2" type="ORF">SHERM_21717</name>
</gene>
<dbReference type="PANTHER" id="PTHR44080">
    <property type="entry name" value="E3 UBIQUITIN-PROTEIN LIGASE COP1"/>
    <property type="match status" value="1"/>
</dbReference>
<dbReference type="EMBL" id="CACSLK010024787">
    <property type="protein sequence ID" value="CAA0824817.1"/>
    <property type="molecule type" value="Genomic_DNA"/>
</dbReference>
<keyword evidence="3" id="KW-1185">Reference proteome</keyword>
<protein>
    <submittedName>
        <fullName evidence="2">E3 ubiquitin-protein ligase COP1</fullName>
    </submittedName>
</protein>
<dbReference type="OrthoDB" id="10519416at2759"/>
<dbReference type="GO" id="GO:0043161">
    <property type="term" value="P:proteasome-mediated ubiquitin-dependent protein catabolic process"/>
    <property type="evidence" value="ECO:0007669"/>
    <property type="project" value="TreeGrafter"/>
</dbReference>
<evidence type="ECO:0000313" key="3">
    <source>
        <dbReference type="Proteomes" id="UP001153555"/>
    </source>
</evidence>
<name>A0A9N7N1Q9_STRHE</name>
<dbReference type="GO" id="GO:0061630">
    <property type="term" value="F:ubiquitin protein ligase activity"/>
    <property type="evidence" value="ECO:0007669"/>
    <property type="project" value="InterPro"/>
</dbReference>
<dbReference type="InterPro" id="IPR036322">
    <property type="entry name" value="WD40_repeat_dom_sf"/>
</dbReference>